<dbReference type="GO" id="GO:0008408">
    <property type="term" value="F:3'-5' exonuclease activity"/>
    <property type="evidence" value="ECO:0007669"/>
    <property type="project" value="InterPro"/>
</dbReference>
<dbReference type="KEGG" id="upv:EJN92_14170"/>
<dbReference type="PANTHER" id="PTHR47765:SF2">
    <property type="entry name" value="EXONUCLEASE MUT-7 HOMOLOG"/>
    <property type="match status" value="1"/>
</dbReference>
<dbReference type="Pfam" id="PF01612">
    <property type="entry name" value="DNA_pol_A_exo1"/>
    <property type="match status" value="1"/>
</dbReference>
<keyword evidence="2" id="KW-0378">Hydrolase</keyword>
<keyword evidence="2" id="KW-0540">Nuclease</keyword>
<organism evidence="2 3">
    <name type="scientific">Undibacterium parvum</name>
    <dbReference type="NCBI Taxonomy" id="401471"/>
    <lineage>
        <taxon>Bacteria</taxon>
        <taxon>Pseudomonadati</taxon>
        <taxon>Pseudomonadota</taxon>
        <taxon>Betaproteobacteria</taxon>
        <taxon>Burkholderiales</taxon>
        <taxon>Oxalobacteraceae</taxon>
        <taxon>Undibacterium</taxon>
    </lineage>
</organism>
<dbReference type="PANTHER" id="PTHR47765">
    <property type="entry name" value="3'-5' EXONUCLEASE DOMAIN-CONTAINING PROTEIN"/>
    <property type="match status" value="1"/>
</dbReference>
<dbReference type="InterPro" id="IPR002562">
    <property type="entry name" value="3'-5'_exonuclease_dom"/>
</dbReference>
<gene>
    <name evidence="2" type="ORF">EJN92_14170</name>
</gene>
<keyword evidence="2" id="KW-0269">Exonuclease</keyword>
<name>A0A3Q9BX37_9BURK</name>
<reference evidence="2 3" key="1">
    <citation type="journal article" date="2011" name="Int. J. Syst. Evol. Microbiol.">
        <title>Description of Undibacterium oligocarboniphilum sp. nov., isolated from purified water, and Undibacterium pigrum strain CCUG 49012 as the type strain of Undibacterium parvum sp. nov., and emended descriptions of the genus Undibacterium and the species Undibacterium pigrum.</title>
        <authorList>
            <person name="Eder W."/>
            <person name="Wanner G."/>
            <person name="Ludwig W."/>
            <person name="Busse H.J."/>
            <person name="Ziemke-Kageler F."/>
            <person name="Lang E."/>
        </authorList>
    </citation>
    <scope>NUCLEOTIDE SEQUENCE [LARGE SCALE GENOMIC DNA]</scope>
    <source>
        <strain evidence="2 3">DSM 23061</strain>
    </source>
</reference>
<protein>
    <submittedName>
        <fullName evidence="2">3'-5' exonuclease domain-containing protein 2</fullName>
    </submittedName>
</protein>
<dbReference type="GO" id="GO:0006139">
    <property type="term" value="P:nucleobase-containing compound metabolic process"/>
    <property type="evidence" value="ECO:0007669"/>
    <property type="project" value="InterPro"/>
</dbReference>
<dbReference type="CDD" id="cd06141">
    <property type="entry name" value="WRN_exo"/>
    <property type="match status" value="1"/>
</dbReference>
<dbReference type="SUPFAM" id="SSF53098">
    <property type="entry name" value="Ribonuclease H-like"/>
    <property type="match status" value="1"/>
</dbReference>
<dbReference type="Gene3D" id="3.30.420.10">
    <property type="entry name" value="Ribonuclease H-like superfamily/Ribonuclease H"/>
    <property type="match status" value="1"/>
</dbReference>
<dbReference type="InterPro" id="IPR052408">
    <property type="entry name" value="Exonuclease_MUT-7-like"/>
</dbReference>
<dbReference type="EMBL" id="CP034464">
    <property type="protein sequence ID" value="AZP14581.1"/>
    <property type="molecule type" value="Genomic_DNA"/>
</dbReference>
<feature type="domain" description="3'-5' exonuclease" evidence="1">
    <location>
        <begin position="20"/>
        <end position="193"/>
    </location>
</feature>
<proteinExistence type="predicted"/>
<dbReference type="AlphaFoldDB" id="A0A3Q9BX37"/>
<dbReference type="InterPro" id="IPR036397">
    <property type="entry name" value="RNaseH_sf"/>
</dbReference>
<evidence type="ECO:0000313" key="2">
    <source>
        <dbReference type="EMBL" id="AZP14581.1"/>
    </source>
</evidence>
<sequence length="195" mass="21450">MTSEEILLLPSYPGIPFDNIRLVRSESDTARAYAAMSAADVLGFDTESKPIFFKGQQSDGPHLIQLATDTEVFLFPVLQPTQILAVQAVLESKQILKVGFGLSDDNKRLHAKLGIVPANVLDLSRLMRESKHRDMGAKAAVAKYFGMKLQKSKKTSTSNWAAAALSERQLQYAADDAQVALLVYRKWLALKINGA</sequence>
<dbReference type="GO" id="GO:0003676">
    <property type="term" value="F:nucleic acid binding"/>
    <property type="evidence" value="ECO:0007669"/>
    <property type="project" value="InterPro"/>
</dbReference>
<dbReference type="SMART" id="SM00474">
    <property type="entry name" value="35EXOc"/>
    <property type="match status" value="1"/>
</dbReference>
<accession>A0A3Q9BX37</accession>
<evidence type="ECO:0000313" key="3">
    <source>
        <dbReference type="Proteomes" id="UP000275663"/>
    </source>
</evidence>
<dbReference type="OrthoDB" id="9793333at2"/>
<keyword evidence="3" id="KW-1185">Reference proteome</keyword>
<dbReference type="InterPro" id="IPR012337">
    <property type="entry name" value="RNaseH-like_sf"/>
</dbReference>
<dbReference type="RefSeq" id="WP_126129938.1">
    <property type="nucleotide sequence ID" value="NZ_CP034464.1"/>
</dbReference>
<dbReference type="Proteomes" id="UP000275663">
    <property type="component" value="Chromosome"/>
</dbReference>
<evidence type="ECO:0000259" key="1">
    <source>
        <dbReference type="SMART" id="SM00474"/>
    </source>
</evidence>